<reference evidence="1" key="1">
    <citation type="submission" date="2022-04" db="EMBL/GenBank/DDBJ databases">
        <title>Genome of the entomopathogenic fungus Entomophthora muscae.</title>
        <authorList>
            <person name="Elya C."/>
            <person name="Lovett B.R."/>
            <person name="Lee E."/>
            <person name="Macias A.M."/>
            <person name="Hajek A.E."/>
            <person name="De Bivort B.L."/>
            <person name="Kasson M.T."/>
            <person name="De Fine Licht H.H."/>
            <person name="Stajich J.E."/>
        </authorList>
    </citation>
    <scope>NUCLEOTIDE SEQUENCE</scope>
    <source>
        <strain evidence="1">Berkeley</strain>
    </source>
</reference>
<name>A0ACC2U2A4_9FUNG</name>
<evidence type="ECO:0000313" key="2">
    <source>
        <dbReference type="Proteomes" id="UP001165960"/>
    </source>
</evidence>
<dbReference type="Proteomes" id="UP001165960">
    <property type="component" value="Unassembled WGS sequence"/>
</dbReference>
<dbReference type="EMBL" id="QTSX02001509">
    <property type="protein sequence ID" value="KAJ9080939.1"/>
    <property type="molecule type" value="Genomic_DNA"/>
</dbReference>
<gene>
    <name evidence="1" type="ORF">DSO57_1019606</name>
</gene>
<keyword evidence="2" id="KW-1185">Reference proteome</keyword>
<accession>A0ACC2U2A4</accession>
<evidence type="ECO:0000313" key="1">
    <source>
        <dbReference type="EMBL" id="KAJ9080939.1"/>
    </source>
</evidence>
<protein>
    <submittedName>
        <fullName evidence="1">Uncharacterized protein</fullName>
    </submittedName>
</protein>
<proteinExistence type="predicted"/>
<comment type="caution">
    <text evidence="1">The sequence shown here is derived from an EMBL/GenBank/DDBJ whole genome shotgun (WGS) entry which is preliminary data.</text>
</comment>
<sequence length="405" mass="45071">MKLAGSLFVSGILASVLGSDNFSSYKGHVVIDLDKTPEVAKLVDEFDVWTCNRTSYQVRVNQQQLEMIQRANARYTTLVGDVQELLVENTPALRATGDWFTAYHKYEEIVKWYSEMAKKNPTAVKFVPSIGKTVEGRDTPAVHITNPNGSIKKKIWFESLIHAREWITGSTLQYVLNHLVENRESDPKIKALLDQVEIVAVPIVNPDGYSYTWSNKRLWRKNRHVVSGGVGIDLNRNFPFRWGEANGASTRPSSETYQGPSPASEPETKNIIAYFQKQGAIAGAIDFHSYSQLVLRPYGTSEADAPDEAHLVKLGDDIVKKIQEVSGKRYINEKIIDLYPASGGASDFFYGAGHKTYGYTIELSPASNAYNGFVLPPSNIIPVGKDLVPAVLHFITYVLENPLDA</sequence>
<organism evidence="1 2">
    <name type="scientific">Entomophthora muscae</name>
    <dbReference type="NCBI Taxonomy" id="34485"/>
    <lineage>
        <taxon>Eukaryota</taxon>
        <taxon>Fungi</taxon>
        <taxon>Fungi incertae sedis</taxon>
        <taxon>Zoopagomycota</taxon>
        <taxon>Entomophthoromycotina</taxon>
        <taxon>Entomophthoromycetes</taxon>
        <taxon>Entomophthorales</taxon>
        <taxon>Entomophthoraceae</taxon>
        <taxon>Entomophthora</taxon>
    </lineage>
</organism>